<dbReference type="InterPro" id="IPR003692">
    <property type="entry name" value="Hydantoinase_B"/>
</dbReference>
<feature type="region of interest" description="Disordered" evidence="1">
    <location>
        <begin position="221"/>
        <end position="262"/>
    </location>
</feature>
<dbReference type="GO" id="GO:0017168">
    <property type="term" value="F:5-oxoprolinase (ATP-hydrolyzing) activity"/>
    <property type="evidence" value="ECO:0007669"/>
    <property type="project" value="TreeGrafter"/>
</dbReference>
<name>A0A382IAR7_9ZZZZ</name>
<evidence type="ECO:0000259" key="2">
    <source>
        <dbReference type="Pfam" id="PF02538"/>
    </source>
</evidence>
<feature type="compositionally biased region" description="Basic and acidic residues" evidence="1">
    <location>
        <begin position="232"/>
        <end position="245"/>
    </location>
</feature>
<proteinExistence type="predicted"/>
<dbReference type="GO" id="GO:0005829">
    <property type="term" value="C:cytosol"/>
    <property type="evidence" value="ECO:0007669"/>
    <property type="project" value="TreeGrafter"/>
</dbReference>
<accession>A0A382IAR7</accession>
<dbReference type="GO" id="GO:0006749">
    <property type="term" value="P:glutathione metabolic process"/>
    <property type="evidence" value="ECO:0007669"/>
    <property type="project" value="TreeGrafter"/>
</dbReference>
<dbReference type="PANTHER" id="PTHR11365:SF23">
    <property type="entry name" value="HYPOTHETICAL 5-OXOPROLINASE (EUROFUNG)-RELATED"/>
    <property type="match status" value="1"/>
</dbReference>
<reference evidence="3" key="1">
    <citation type="submission" date="2018-05" db="EMBL/GenBank/DDBJ databases">
        <authorList>
            <person name="Lanie J.A."/>
            <person name="Ng W.-L."/>
            <person name="Kazmierczak K.M."/>
            <person name="Andrzejewski T.M."/>
            <person name="Davidsen T.M."/>
            <person name="Wayne K.J."/>
            <person name="Tettelin H."/>
            <person name="Glass J.I."/>
            <person name="Rusch D."/>
            <person name="Podicherti R."/>
            <person name="Tsui H.-C.T."/>
            <person name="Winkler M.E."/>
        </authorList>
    </citation>
    <scope>NUCLEOTIDE SEQUENCE</scope>
</reference>
<dbReference type="PANTHER" id="PTHR11365">
    <property type="entry name" value="5-OXOPROLINASE RELATED"/>
    <property type="match status" value="1"/>
</dbReference>
<organism evidence="3">
    <name type="scientific">marine metagenome</name>
    <dbReference type="NCBI Taxonomy" id="408172"/>
    <lineage>
        <taxon>unclassified sequences</taxon>
        <taxon>metagenomes</taxon>
        <taxon>ecological metagenomes</taxon>
    </lineage>
</organism>
<evidence type="ECO:0000256" key="1">
    <source>
        <dbReference type="SAM" id="MobiDB-lite"/>
    </source>
</evidence>
<sequence>MKALLDPDVPNNQGVLDSVRILAPVGSLVNSVFPAPVAARANTCQRIIDVVLGALSQAFPDRVIAAANGANTTAIFSGIDPRTGQSYLYLETLGGGMGARPTKDGKDGVQVHITNTSNLPIEAIEMEYPLLVEEYSLIEDSAGAGQYRGGMGLRRVITPRNHTCVFNGAGERFRHPPWGLFGGSPGGSGRFLLRSPTDTTRLKDKPDGVDLSPGFAVIVETPGAGGYGPPADRSEDNLDQDRESGKFSADYLARHYPGSDAD</sequence>
<dbReference type="AlphaFoldDB" id="A0A382IAR7"/>
<feature type="domain" description="Hydantoinase B/oxoprolinase" evidence="2">
    <location>
        <begin position="1"/>
        <end position="230"/>
    </location>
</feature>
<evidence type="ECO:0000313" key="3">
    <source>
        <dbReference type="EMBL" id="SVB96608.1"/>
    </source>
</evidence>
<protein>
    <recommendedName>
        <fullName evidence="2">Hydantoinase B/oxoprolinase domain-containing protein</fullName>
    </recommendedName>
</protein>
<dbReference type="InterPro" id="IPR045079">
    <property type="entry name" value="Oxoprolinase-like"/>
</dbReference>
<gene>
    <name evidence="3" type="ORF">METZ01_LOCUS249462</name>
</gene>
<dbReference type="Pfam" id="PF02538">
    <property type="entry name" value="Hydantoinase_B"/>
    <property type="match status" value="1"/>
</dbReference>
<dbReference type="EMBL" id="UINC01066179">
    <property type="protein sequence ID" value="SVB96608.1"/>
    <property type="molecule type" value="Genomic_DNA"/>
</dbReference>